<name>A0ABD1T9C5_9LAMI</name>
<reference evidence="14" key="1">
    <citation type="submission" date="2024-07" db="EMBL/GenBank/DDBJ databases">
        <title>Two chromosome-level genome assemblies of Korean endemic species Abeliophyllum distichum and Forsythia ovata (Oleaceae).</title>
        <authorList>
            <person name="Jang H."/>
        </authorList>
    </citation>
    <scope>NUCLEOTIDE SEQUENCE [LARGE SCALE GENOMIC DNA]</scope>
</reference>
<accession>A0ABD1T9C5</accession>
<evidence type="ECO:0000256" key="8">
    <source>
        <dbReference type="ARBA" id="ARBA00023125"/>
    </source>
</evidence>
<dbReference type="AlphaFoldDB" id="A0ABD1T9C5"/>
<evidence type="ECO:0000313" key="13">
    <source>
        <dbReference type="EMBL" id="KAL2509327.1"/>
    </source>
</evidence>
<dbReference type="Gene3D" id="1.10.10.1410">
    <property type="match status" value="1"/>
</dbReference>
<gene>
    <name evidence="13" type="ORF">Fot_32974</name>
</gene>
<evidence type="ECO:0000256" key="9">
    <source>
        <dbReference type="ARBA" id="ARBA00023163"/>
    </source>
</evidence>
<dbReference type="HAMAP" id="MF_01478">
    <property type="entry name" value="Ribosomal_L12_arch"/>
    <property type="match status" value="1"/>
</dbReference>
<evidence type="ECO:0000256" key="1">
    <source>
        <dbReference type="ARBA" id="ARBA00003362"/>
    </source>
</evidence>
<dbReference type="CDD" id="cd06171">
    <property type="entry name" value="Sigma70_r4"/>
    <property type="match status" value="1"/>
</dbReference>
<proteinExistence type="inferred from homology"/>
<dbReference type="Gene3D" id="1.10.10.10">
    <property type="entry name" value="Winged helix-like DNA-binding domain superfamily/Winged helix DNA-binding domain"/>
    <property type="match status" value="2"/>
</dbReference>
<dbReference type="SUPFAM" id="SSF88946">
    <property type="entry name" value="Sigma2 domain of RNA polymerase sigma factors"/>
    <property type="match status" value="1"/>
</dbReference>
<dbReference type="NCBIfam" id="TIGR02937">
    <property type="entry name" value="sigma70-ECF"/>
    <property type="match status" value="1"/>
</dbReference>
<comment type="similarity">
    <text evidence="2">Belongs to the eukaryotic ribosomal protein P1/P2 family.</text>
</comment>
<organism evidence="13 14">
    <name type="scientific">Forsythia ovata</name>
    <dbReference type="NCBI Taxonomy" id="205694"/>
    <lineage>
        <taxon>Eukaryota</taxon>
        <taxon>Viridiplantae</taxon>
        <taxon>Streptophyta</taxon>
        <taxon>Embryophyta</taxon>
        <taxon>Tracheophyta</taxon>
        <taxon>Spermatophyta</taxon>
        <taxon>Magnoliopsida</taxon>
        <taxon>eudicotyledons</taxon>
        <taxon>Gunneridae</taxon>
        <taxon>Pentapetalae</taxon>
        <taxon>asterids</taxon>
        <taxon>lamiids</taxon>
        <taxon>Lamiales</taxon>
        <taxon>Oleaceae</taxon>
        <taxon>Forsythieae</taxon>
        <taxon>Forsythia</taxon>
    </lineage>
</organism>
<dbReference type="GO" id="GO:0003735">
    <property type="term" value="F:structural constituent of ribosome"/>
    <property type="evidence" value="ECO:0007669"/>
    <property type="project" value="UniProtKB-ARBA"/>
</dbReference>
<dbReference type="EMBL" id="JBFOLJ010000009">
    <property type="protein sequence ID" value="KAL2509327.1"/>
    <property type="molecule type" value="Genomic_DNA"/>
</dbReference>
<keyword evidence="7" id="KW-0731">Sigma factor</keyword>
<dbReference type="SUPFAM" id="SSF88659">
    <property type="entry name" value="Sigma3 and sigma4 domains of RNA polymerase sigma factors"/>
    <property type="match status" value="2"/>
</dbReference>
<dbReference type="CDD" id="cd05833">
    <property type="entry name" value="Ribosomal_P2"/>
    <property type="match status" value="1"/>
</dbReference>
<dbReference type="PRINTS" id="PR00046">
    <property type="entry name" value="SIGMA70FCT"/>
</dbReference>
<dbReference type="Gene3D" id="1.20.120.1810">
    <property type="match status" value="1"/>
</dbReference>
<dbReference type="GO" id="GO:1990904">
    <property type="term" value="C:ribonucleoprotein complex"/>
    <property type="evidence" value="ECO:0007669"/>
    <property type="project" value="UniProtKB-KW"/>
</dbReference>
<dbReference type="InterPro" id="IPR000943">
    <property type="entry name" value="RNA_pol_sigma70"/>
</dbReference>
<dbReference type="InterPro" id="IPR007630">
    <property type="entry name" value="RNA_pol_sigma70_r4"/>
</dbReference>
<dbReference type="GO" id="GO:0005840">
    <property type="term" value="C:ribosome"/>
    <property type="evidence" value="ECO:0007669"/>
    <property type="project" value="UniProtKB-KW"/>
</dbReference>
<evidence type="ECO:0000259" key="12">
    <source>
        <dbReference type="PROSITE" id="PS00716"/>
    </source>
</evidence>
<keyword evidence="10" id="KW-0687">Ribonucleoprotein</keyword>
<comment type="caution">
    <text evidence="13">The sequence shown here is derived from an EMBL/GenBank/DDBJ whole genome shotgun (WGS) entry which is preliminary data.</text>
</comment>
<dbReference type="InterPro" id="IPR013325">
    <property type="entry name" value="RNA_pol_sigma_r2"/>
</dbReference>
<evidence type="ECO:0000256" key="2">
    <source>
        <dbReference type="ARBA" id="ARBA00005436"/>
    </source>
</evidence>
<comment type="function">
    <text evidence="1">Plays an important role in the elongation step of protein synthesis.</text>
</comment>
<evidence type="ECO:0000313" key="14">
    <source>
        <dbReference type="Proteomes" id="UP001604277"/>
    </source>
</evidence>
<protein>
    <submittedName>
        <fullName evidence="13">RNA polymerase sigma factor sigF</fullName>
    </submittedName>
</protein>
<dbReference type="GO" id="GO:0016987">
    <property type="term" value="F:sigma factor activity"/>
    <property type="evidence" value="ECO:0007669"/>
    <property type="project" value="UniProtKB-KW"/>
</dbReference>
<feature type="compositionally biased region" description="Basic and acidic residues" evidence="11">
    <location>
        <begin position="672"/>
        <end position="683"/>
    </location>
</feature>
<dbReference type="Pfam" id="PF04542">
    <property type="entry name" value="Sigma70_r2"/>
    <property type="match status" value="1"/>
</dbReference>
<keyword evidence="5" id="KW-0689">Ribosomal protein</keyword>
<dbReference type="GO" id="GO:0003677">
    <property type="term" value="F:DNA binding"/>
    <property type="evidence" value="ECO:0007669"/>
    <property type="project" value="UniProtKB-KW"/>
</dbReference>
<keyword evidence="8" id="KW-0238">DNA-binding</keyword>
<evidence type="ECO:0000256" key="5">
    <source>
        <dbReference type="ARBA" id="ARBA00022980"/>
    </source>
</evidence>
<dbReference type="InterPro" id="IPR044076">
    <property type="entry name" value="Ribosomal_P2"/>
</dbReference>
<dbReference type="InterPro" id="IPR007627">
    <property type="entry name" value="RNA_pol_sigma70_r2"/>
</dbReference>
<evidence type="ECO:0000256" key="4">
    <source>
        <dbReference type="ARBA" id="ARBA00011266"/>
    </source>
</evidence>
<keyword evidence="14" id="KW-1185">Reference proteome</keyword>
<dbReference type="InterPro" id="IPR027534">
    <property type="entry name" value="Ribosomal_P1/P2"/>
</dbReference>
<evidence type="ECO:0000256" key="3">
    <source>
        <dbReference type="ARBA" id="ARBA00007788"/>
    </source>
</evidence>
<dbReference type="Proteomes" id="UP001604277">
    <property type="component" value="Unassembled WGS sequence"/>
</dbReference>
<evidence type="ECO:0000256" key="10">
    <source>
        <dbReference type="ARBA" id="ARBA00023274"/>
    </source>
</evidence>
<dbReference type="PANTHER" id="PTHR30603:SF45">
    <property type="entry name" value="RNA POLYMERASE SIGMA FACTOR SIGF, CHLOROPLASTIC"/>
    <property type="match status" value="1"/>
</dbReference>
<dbReference type="InterPro" id="IPR013324">
    <property type="entry name" value="RNA_pol_sigma_r3/r4-like"/>
</dbReference>
<dbReference type="InterPro" id="IPR036388">
    <property type="entry name" value="WH-like_DNA-bd_sf"/>
</dbReference>
<feature type="domain" description="RNA polymerase sigma-70" evidence="12">
    <location>
        <begin position="520"/>
        <end position="546"/>
    </location>
</feature>
<dbReference type="Pfam" id="PF04539">
    <property type="entry name" value="Sigma70_r3"/>
    <property type="match status" value="1"/>
</dbReference>
<keyword evidence="9" id="KW-0804">Transcription</keyword>
<dbReference type="PROSITE" id="PS00716">
    <property type="entry name" value="SIGMA70_2"/>
    <property type="match status" value="1"/>
</dbReference>
<dbReference type="Pfam" id="PF00428">
    <property type="entry name" value="Ribosomal_60s"/>
    <property type="match status" value="1"/>
</dbReference>
<keyword evidence="6" id="KW-0805">Transcription regulation</keyword>
<evidence type="ECO:0000256" key="7">
    <source>
        <dbReference type="ARBA" id="ARBA00023082"/>
    </source>
</evidence>
<dbReference type="Pfam" id="PF04545">
    <property type="entry name" value="Sigma70_r4"/>
    <property type="match status" value="1"/>
</dbReference>
<dbReference type="InterPro" id="IPR014284">
    <property type="entry name" value="RNA_pol_sigma-70_dom"/>
</dbReference>
<sequence>MEAGRSLISSPSQFPPRTHIRNCVFSSSSSVLMLHEQVAPAVTSLSTSSLGRHFPSSILVQEHYDKSQPLMQQKEDITFQSTLDRRIMGAPSGNEANNILDSDQYVNDFQLQLQHCSALWYLLPSLQTKEAQSSPVTMQSILCKEEKVTGVEPHNVVSLARKALSASKEAASIAESTKLLGVDLGDSLSPRGLVNTPVQDKRTVRSTRLLERQTKRRRLPKSNIEVQENNHPGRSEVQRKIGQGFDPNDPLRLFLGEPETRKLLTAKQESELIVKIQELMRLEEVKSRLQTQFSREPTLSEWAEAVGVSCQSLQSHLHCGKSSREKLIYANFRMVVHIAKQYQGRGLSLQDLLQEGSTGLMRSVEKFKPQVGCRFATYAYWWIRQAIRKAIFQHSRTIRLPENVYGLLSKVREAKKVCIQNGNHRPMKEEIAATAGITVEKLDRLLFTARMPLSMQQPVWMDQSTTFQEITADPTVEVPDVSVSKQLMRRHIRNLLSILSPKERKIIRLRFGIEDVNQKSLSEIGTIFGLSKERVRQLESRALYKLKHNEIYLLDKCFKSFMHLYTSITLFLLPILRGRHTISITNTEMKVMASYLLAVLGGNASPSADDLKDILSSIGLLLTQVTGITELIAARREKLASVPAGGGAVAVACAGASATSGATGGAAALVEAEPKKEEKVEEKEGSDDDMGFSLFDQKVAI</sequence>
<evidence type="ECO:0000256" key="11">
    <source>
        <dbReference type="SAM" id="MobiDB-lite"/>
    </source>
</evidence>
<comment type="similarity">
    <text evidence="3">Belongs to the sigma-70 factor family.</text>
</comment>
<feature type="region of interest" description="Disordered" evidence="11">
    <location>
        <begin position="669"/>
        <end position="692"/>
    </location>
</feature>
<evidence type="ECO:0000256" key="6">
    <source>
        <dbReference type="ARBA" id="ARBA00023015"/>
    </source>
</evidence>
<dbReference type="PANTHER" id="PTHR30603">
    <property type="entry name" value="RNA POLYMERASE SIGMA FACTOR RPO"/>
    <property type="match status" value="1"/>
</dbReference>
<dbReference type="InterPro" id="IPR007624">
    <property type="entry name" value="RNA_pol_sigma70_r3"/>
</dbReference>
<dbReference type="InterPro" id="IPR050239">
    <property type="entry name" value="Sigma-70_RNA_pol_init_factors"/>
</dbReference>
<dbReference type="GO" id="GO:0071482">
    <property type="term" value="P:cellular response to light stimulus"/>
    <property type="evidence" value="ECO:0007669"/>
    <property type="project" value="UniProtKB-ARBA"/>
</dbReference>
<comment type="subunit">
    <text evidence="4">P1 and P2 exist as dimers at the large ribosomal subunit.</text>
</comment>
<dbReference type="InterPro" id="IPR038716">
    <property type="entry name" value="P1/P2_N_sf"/>
</dbReference>